<dbReference type="Proteomes" id="UP001059546">
    <property type="component" value="Chromosome II"/>
</dbReference>
<dbReference type="EMBL" id="CP075148">
    <property type="protein sequence ID" value="UTX42586.1"/>
    <property type="molecule type" value="Genomic_DNA"/>
</dbReference>
<proteinExistence type="predicted"/>
<evidence type="ECO:0000313" key="1">
    <source>
        <dbReference type="EMBL" id="UTX42586.1"/>
    </source>
</evidence>
<evidence type="ECO:0000313" key="2">
    <source>
        <dbReference type="Proteomes" id="UP001059546"/>
    </source>
</evidence>
<dbReference type="Gene3D" id="2.130.10.10">
    <property type="entry name" value="YVTN repeat-like/Quinoprotein amine dehydrogenase"/>
    <property type="match status" value="1"/>
</dbReference>
<sequence length="387" mass="44077">MFQPGIEAYLDAIKQQYDTIMAENRSLRQENVRLVEANSQYARKIQYYTSVLNRQKHPLSDDPETAFIKPSKYLKRGCDWYCDGDNLCKVSVCARVVMPGKITNAVISSCGRFVAFGCGYKVFVIMENVIWFLNASSEKMERYEERMCEGETQEYRICPMDFTQDSLRLYAADGKGGVRVWNLASKLQEGLLKSCDPIALKIVRDMMFTTEWDKTVNVYSLNEKMLSLNSGEEFSGPMAVSPNGSFVYAVVNRSKILILDVKAETTYLTNTNEERILAMSVSGERMMMSAGGYGRNVGLYRIKPERPSCRCQDAIEQKGTVLSLGFIRNHLLVGQPEGVIIWDLEEKRSMRIQIHESNVIGISTSKNFFTTVDNNGILRIWRYNPVE</sequence>
<dbReference type="SUPFAM" id="SSF69322">
    <property type="entry name" value="Tricorn protease domain 2"/>
    <property type="match status" value="1"/>
</dbReference>
<accession>A0A9Q9C1X7</accession>
<organism evidence="1 2">
    <name type="scientific">Encephalitozoon hellem</name>
    <name type="common">Microsporidian parasite</name>
    <dbReference type="NCBI Taxonomy" id="27973"/>
    <lineage>
        <taxon>Eukaryota</taxon>
        <taxon>Fungi</taxon>
        <taxon>Fungi incertae sedis</taxon>
        <taxon>Microsporidia</taxon>
        <taxon>Unikaryonidae</taxon>
        <taxon>Encephalitozoon</taxon>
    </lineage>
</organism>
<name>A0A9Q9C1X7_ENCHE</name>
<reference evidence="1" key="1">
    <citation type="submission" date="2021-05" db="EMBL/GenBank/DDBJ databases">
        <title>Encephalitozoon hellem ATCC 50604 Complete Genome.</title>
        <authorList>
            <person name="Mascarenhas dos Santos A.C."/>
            <person name="Julian A.T."/>
            <person name="Pombert J.-F."/>
        </authorList>
    </citation>
    <scope>NUCLEOTIDE SEQUENCE</scope>
    <source>
        <strain evidence="1">ATCC 50604</strain>
    </source>
</reference>
<dbReference type="AlphaFoldDB" id="A0A9Q9C1X7"/>
<protein>
    <submittedName>
        <fullName evidence="1">WD40 domain-containing protein</fullName>
    </submittedName>
</protein>
<gene>
    <name evidence="1" type="ORF">GPU96_02g02980</name>
</gene>
<dbReference type="InterPro" id="IPR015943">
    <property type="entry name" value="WD40/YVTN_repeat-like_dom_sf"/>
</dbReference>